<organism evidence="1 2">
    <name type="scientific">Candidatus Protochlamydia naegleriophila</name>
    <dbReference type="NCBI Taxonomy" id="389348"/>
    <lineage>
        <taxon>Bacteria</taxon>
        <taxon>Pseudomonadati</taxon>
        <taxon>Chlamydiota</taxon>
        <taxon>Chlamydiia</taxon>
        <taxon>Parachlamydiales</taxon>
        <taxon>Parachlamydiaceae</taxon>
        <taxon>Candidatus Protochlamydia</taxon>
    </lineage>
</organism>
<protein>
    <submittedName>
        <fullName evidence="1">Uncharacterized protein</fullName>
    </submittedName>
</protein>
<dbReference type="Proteomes" id="UP000069902">
    <property type="component" value="Chromosome cPNK"/>
</dbReference>
<sequence>MMAVQLITSAWAWLSSNASTCTQSQAKDPQVNFDNSSTETVKSQSLVVQLFKQSVSHTLMLLGDEAEVKGAKAWMVLRRSAVRECYDFALRFFTFHFTQDSTLVTNEKKWSEIFSKIEGIIDRSIKEIVTCSDDVFRGYYVTEGMPLSLAKEKGESPIPFVNMSENVAISKAGNYTEFLCEVSCDRTPYFSKMKDLDSTIMCTIVKNGVFYELPDQVEEFIQGKMKKICDKY</sequence>
<accession>A0A0U5JES5</accession>
<evidence type="ECO:0000313" key="2">
    <source>
        <dbReference type="Proteomes" id="UP000069902"/>
    </source>
</evidence>
<dbReference type="RefSeq" id="WP_059061455.1">
    <property type="nucleotide sequence ID" value="NZ_LN879502.1"/>
</dbReference>
<dbReference type="InParanoid" id="A0A0U5JES5"/>
<gene>
    <name evidence="1" type="ORF">PNK_1691</name>
</gene>
<reference evidence="2" key="1">
    <citation type="submission" date="2015-09" db="EMBL/GenBank/DDBJ databases">
        <authorList>
            <person name="Bertelli C."/>
        </authorList>
    </citation>
    <scope>NUCLEOTIDE SEQUENCE [LARGE SCALE GENOMIC DNA]</scope>
    <source>
        <strain evidence="2">KNic</strain>
    </source>
</reference>
<dbReference type="KEGG" id="pnl:PNK_1691"/>
<dbReference type="EMBL" id="LN879502">
    <property type="protein sequence ID" value="CUI17300.1"/>
    <property type="molecule type" value="Genomic_DNA"/>
</dbReference>
<dbReference type="PATRIC" id="fig|389348.3.peg.1897"/>
<dbReference type="AlphaFoldDB" id="A0A0U5JES5"/>
<evidence type="ECO:0000313" key="1">
    <source>
        <dbReference type="EMBL" id="CUI17300.1"/>
    </source>
</evidence>
<keyword evidence="2" id="KW-1185">Reference proteome</keyword>
<proteinExistence type="predicted"/>
<name>A0A0U5JES5_9BACT</name>